<name>A0A5C3LNE6_9AGAR</name>
<dbReference type="AlphaFoldDB" id="A0A5C3LNE6"/>
<sequence length="175" mass="17722">MHRLPSSTNILTNTVLTSAACISIAEAANYPRQDVCPGCKAIVGSVCKELVARGAFFEVEEPSNQFRDGEFGSGGGGLRGREEAFGGDPPASPSADSEEVGIESLNNVDIDVNGVVDVDSGTGCLDEDADKSDTETTSLPPADARDVAANVGGADNGGGSLIARSDEVGSSEDAG</sequence>
<accession>A0A5C3LNE6</accession>
<keyword evidence="4" id="KW-1185">Reference proteome</keyword>
<feature type="region of interest" description="Disordered" evidence="1">
    <location>
        <begin position="65"/>
        <end position="100"/>
    </location>
</feature>
<keyword evidence="2" id="KW-0732">Signal</keyword>
<dbReference type="PROSITE" id="PS51257">
    <property type="entry name" value="PROKAR_LIPOPROTEIN"/>
    <property type="match status" value="1"/>
</dbReference>
<reference evidence="3 4" key="1">
    <citation type="journal article" date="2019" name="Nat. Ecol. Evol.">
        <title>Megaphylogeny resolves global patterns of mushroom evolution.</title>
        <authorList>
            <person name="Varga T."/>
            <person name="Krizsan K."/>
            <person name="Foldi C."/>
            <person name="Dima B."/>
            <person name="Sanchez-Garcia M."/>
            <person name="Sanchez-Ramirez S."/>
            <person name="Szollosi G.J."/>
            <person name="Szarkandi J.G."/>
            <person name="Papp V."/>
            <person name="Albert L."/>
            <person name="Andreopoulos W."/>
            <person name="Angelini C."/>
            <person name="Antonin V."/>
            <person name="Barry K.W."/>
            <person name="Bougher N.L."/>
            <person name="Buchanan P."/>
            <person name="Buyck B."/>
            <person name="Bense V."/>
            <person name="Catcheside P."/>
            <person name="Chovatia M."/>
            <person name="Cooper J."/>
            <person name="Damon W."/>
            <person name="Desjardin D."/>
            <person name="Finy P."/>
            <person name="Geml J."/>
            <person name="Haridas S."/>
            <person name="Hughes K."/>
            <person name="Justo A."/>
            <person name="Karasinski D."/>
            <person name="Kautmanova I."/>
            <person name="Kiss B."/>
            <person name="Kocsube S."/>
            <person name="Kotiranta H."/>
            <person name="LaButti K.M."/>
            <person name="Lechner B.E."/>
            <person name="Liimatainen K."/>
            <person name="Lipzen A."/>
            <person name="Lukacs Z."/>
            <person name="Mihaltcheva S."/>
            <person name="Morgado L.N."/>
            <person name="Niskanen T."/>
            <person name="Noordeloos M.E."/>
            <person name="Ohm R.A."/>
            <person name="Ortiz-Santana B."/>
            <person name="Ovrebo C."/>
            <person name="Racz N."/>
            <person name="Riley R."/>
            <person name="Savchenko A."/>
            <person name="Shiryaev A."/>
            <person name="Soop K."/>
            <person name="Spirin V."/>
            <person name="Szebenyi C."/>
            <person name="Tomsovsky M."/>
            <person name="Tulloss R.E."/>
            <person name="Uehling J."/>
            <person name="Grigoriev I.V."/>
            <person name="Vagvolgyi C."/>
            <person name="Papp T."/>
            <person name="Martin F.M."/>
            <person name="Miettinen O."/>
            <person name="Hibbett D.S."/>
            <person name="Nagy L.G."/>
        </authorList>
    </citation>
    <scope>NUCLEOTIDE SEQUENCE [LARGE SCALE GENOMIC DNA]</scope>
    <source>
        <strain evidence="3 4">CBS 166.37</strain>
    </source>
</reference>
<proteinExistence type="predicted"/>
<feature type="chain" id="PRO_5022981286" evidence="2">
    <location>
        <begin position="28"/>
        <end position="175"/>
    </location>
</feature>
<evidence type="ECO:0000256" key="2">
    <source>
        <dbReference type="SAM" id="SignalP"/>
    </source>
</evidence>
<feature type="region of interest" description="Disordered" evidence="1">
    <location>
        <begin position="119"/>
        <end position="175"/>
    </location>
</feature>
<gene>
    <name evidence="3" type="ORF">BDQ12DRAFT_726964</name>
</gene>
<evidence type="ECO:0000256" key="1">
    <source>
        <dbReference type="SAM" id="MobiDB-lite"/>
    </source>
</evidence>
<dbReference type="EMBL" id="ML213632">
    <property type="protein sequence ID" value="TFK34420.1"/>
    <property type="molecule type" value="Genomic_DNA"/>
</dbReference>
<evidence type="ECO:0000313" key="4">
    <source>
        <dbReference type="Proteomes" id="UP000308652"/>
    </source>
</evidence>
<dbReference type="Proteomes" id="UP000308652">
    <property type="component" value="Unassembled WGS sequence"/>
</dbReference>
<evidence type="ECO:0000313" key="3">
    <source>
        <dbReference type="EMBL" id="TFK34420.1"/>
    </source>
</evidence>
<organism evidence="3 4">
    <name type="scientific">Crucibulum laeve</name>
    <dbReference type="NCBI Taxonomy" id="68775"/>
    <lineage>
        <taxon>Eukaryota</taxon>
        <taxon>Fungi</taxon>
        <taxon>Dikarya</taxon>
        <taxon>Basidiomycota</taxon>
        <taxon>Agaricomycotina</taxon>
        <taxon>Agaricomycetes</taxon>
        <taxon>Agaricomycetidae</taxon>
        <taxon>Agaricales</taxon>
        <taxon>Agaricineae</taxon>
        <taxon>Nidulariaceae</taxon>
        <taxon>Crucibulum</taxon>
    </lineage>
</organism>
<protein>
    <submittedName>
        <fullName evidence="3">Uncharacterized protein</fullName>
    </submittedName>
</protein>
<feature type="signal peptide" evidence="2">
    <location>
        <begin position="1"/>
        <end position="27"/>
    </location>
</feature>